<keyword evidence="1" id="KW-1133">Transmembrane helix</keyword>
<keyword evidence="3" id="KW-1185">Reference proteome</keyword>
<gene>
    <name evidence="2" type="ordered locus">BMS_0152</name>
</gene>
<dbReference type="InterPro" id="IPR038165">
    <property type="entry name" value="FlgT_C_sf"/>
</dbReference>
<dbReference type="PATRIC" id="fig|862908.3.peg.147"/>
<evidence type="ECO:0000313" key="2">
    <source>
        <dbReference type="EMBL" id="CBW25089.1"/>
    </source>
</evidence>
<evidence type="ECO:0000313" key="3">
    <source>
        <dbReference type="Proteomes" id="UP000008963"/>
    </source>
</evidence>
<dbReference type="AlphaFoldDB" id="E1X2P4"/>
<accession>E1X2P4</accession>
<keyword evidence="1" id="KW-0812">Transmembrane</keyword>
<organism evidence="2 3">
    <name type="scientific">Halobacteriovorax marinus (strain ATCC BAA-682 / DSM 15412 / SJ)</name>
    <name type="common">Bacteriovorax marinus</name>
    <dbReference type="NCBI Taxonomy" id="862908"/>
    <lineage>
        <taxon>Bacteria</taxon>
        <taxon>Pseudomonadati</taxon>
        <taxon>Bdellovibrionota</taxon>
        <taxon>Bacteriovoracia</taxon>
        <taxon>Bacteriovoracales</taxon>
        <taxon>Halobacteriovoraceae</taxon>
        <taxon>Halobacteriovorax</taxon>
    </lineage>
</organism>
<dbReference type="Proteomes" id="UP000008963">
    <property type="component" value="Chromosome"/>
</dbReference>
<dbReference type="HOGENOM" id="CLU_1765482_0_0_7"/>
<keyword evidence="1" id="KW-0472">Membrane</keyword>
<feature type="transmembrane region" description="Helical" evidence="1">
    <location>
        <begin position="20"/>
        <end position="41"/>
    </location>
</feature>
<dbReference type="KEGG" id="bmx:BMS_0152"/>
<reference evidence="3" key="1">
    <citation type="journal article" date="2013" name="ISME J.">
        <title>A small predatory core genome in the divergent marine Bacteriovorax marinus SJ and the terrestrial Bdellovibrio bacteriovorus.</title>
        <authorList>
            <person name="Crossman L.C."/>
            <person name="Chen H."/>
            <person name="Cerdeno-Tarraga A.M."/>
            <person name="Brooks K."/>
            <person name="Quail M.A."/>
            <person name="Pineiro S.A."/>
            <person name="Hobley L."/>
            <person name="Sockett R.E."/>
            <person name="Bentley S.D."/>
            <person name="Parkhill J."/>
            <person name="Williams H.N."/>
            <person name="Stine O.C."/>
        </authorList>
    </citation>
    <scope>NUCLEOTIDE SEQUENCE [LARGE SCALE GENOMIC DNA]</scope>
    <source>
        <strain evidence="3">ATCC BAA-682 / DSM 15412 / SJ</strain>
    </source>
</reference>
<name>E1X2P4_HALMS</name>
<proteinExistence type="predicted"/>
<dbReference type="EMBL" id="FQ312005">
    <property type="protein sequence ID" value="CBW25089.1"/>
    <property type="molecule type" value="Genomic_DNA"/>
</dbReference>
<dbReference type="Gene3D" id="2.40.10.410">
    <property type="entry name" value="FlgT, C-terminal domain"/>
    <property type="match status" value="1"/>
</dbReference>
<evidence type="ECO:0000256" key="1">
    <source>
        <dbReference type="SAM" id="Phobius"/>
    </source>
</evidence>
<protein>
    <submittedName>
        <fullName evidence="2">Membrane protein</fullName>
    </submittedName>
</protein>
<sequence>MTNCYWLTCYLGMEMKKINLQIIAIVIFMFTASMGFARDFIIFSIVQDLPMGYQNETVNKNFYVNIGSEQGVDLGTTLDVYRTISRLDPYETKQRYQYQVKIGELEVLHTEKDTAIATLKESNIGKDAKVYDIGGFMIGDKVNVKVK</sequence>